<dbReference type="KEGG" id="vg:15613261"/>
<feature type="transmembrane region" description="Helical" evidence="1">
    <location>
        <begin position="63"/>
        <end position="85"/>
    </location>
</feature>
<feature type="transmembrane region" description="Helical" evidence="1">
    <location>
        <begin position="31"/>
        <end position="56"/>
    </location>
</feature>
<accession>A0A916KPU1</accession>
<dbReference type="RefSeq" id="YP_008004341.1">
    <property type="nucleotide sequence ID" value="NC_021248.1"/>
</dbReference>
<keyword evidence="1" id="KW-1133">Transmembrane helix</keyword>
<name>A0A916KPU1_CBEPV</name>
<organismHost>
    <name type="scientific">Choristoneura fumiferana</name>
    <name type="common">Spruce budworm moth</name>
    <name type="synonym">Archips fumiferana</name>
    <dbReference type="NCBI Taxonomy" id="7141"/>
</organismHost>
<protein>
    <submittedName>
        <fullName evidence="2">Uncharacterized protein</fullName>
    </submittedName>
</protein>
<evidence type="ECO:0000256" key="1">
    <source>
        <dbReference type="SAM" id="Phobius"/>
    </source>
</evidence>
<evidence type="ECO:0000313" key="3">
    <source>
        <dbReference type="Proteomes" id="UP000792220"/>
    </source>
</evidence>
<dbReference type="OrthoDB" id="40566at10239"/>
<dbReference type="Proteomes" id="UP000792220">
    <property type="component" value="Genome"/>
</dbReference>
<keyword evidence="3" id="KW-1185">Reference proteome</keyword>
<evidence type="ECO:0000313" key="2">
    <source>
        <dbReference type="EMBL" id="CCU55839.1"/>
    </source>
</evidence>
<reference evidence="2" key="1">
    <citation type="journal article" date="2013" name="J. Virol.">
        <title>New Insights into the Evolution of Entomopoxvirinae from the Complete Genome Sequences of Four Entomopoxviruses Infecting Adoxophyes honmai, Choristoneura biennis, Choristoneura rosaceana, and Mythimna separata.</title>
        <authorList>
            <person name="Theze J."/>
            <person name="Takatsuka J."/>
            <person name="Li Z."/>
            <person name="Gallais J."/>
            <person name="Doucet D."/>
            <person name="Arif B."/>
            <person name="Nakai M."/>
            <person name="Herniou E.A."/>
        </authorList>
    </citation>
    <scope>NUCLEOTIDE SEQUENCE</scope>
</reference>
<organism evidence="2 3">
    <name type="scientific">Choristoneura biennis entomopoxvirus</name>
    <name type="common">CbEPV</name>
    <dbReference type="NCBI Taxonomy" id="10288"/>
    <lineage>
        <taxon>Viruses</taxon>
        <taxon>Varidnaviria</taxon>
        <taxon>Bamfordvirae</taxon>
        <taxon>Nucleocytoviricota</taxon>
        <taxon>Pokkesviricetes</taxon>
        <taxon>Chitovirales</taxon>
        <taxon>Poxviridae</taxon>
        <taxon>Entomopoxvirinae</taxon>
        <taxon>Betaentomopoxvirus</taxon>
        <taxon>Betaentomopoxvirus cbiennis</taxon>
    </lineage>
</organism>
<dbReference type="EMBL" id="HF679132">
    <property type="protein sequence ID" value="CCU55839.1"/>
    <property type="molecule type" value="Genomic_DNA"/>
</dbReference>
<gene>
    <name evidence="2" type="ORF">CHBEV_271</name>
</gene>
<proteinExistence type="predicted"/>
<sequence length="86" mass="9918">MNLSSSHLFKIKLLPLISIKGSLLFNFSFRIFLFFILFLRLCILTLSNSIILAFNLVHKSIGLGLYFSSIIILYFSNQIDLLVLIY</sequence>
<dbReference type="GeneID" id="15613261"/>
<keyword evidence="1" id="KW-0472">Membrane</keyword>
<keyword evidence="1" id="KW-0812">Transmembrane</keyword>